<reference evidence="5" key="1">
    <citation type="submission" date="2017-12" db="EMBL/GenBank/DDBJ databases">
        <authorList>
            <consortium name="DOE Joint Genome Institute"/>
            <person name="Mondo S.J."/>
            <person name="Kjaerbolling I."/>
            <person name="Vesth T.C."/>
            <person name="Frisvad J.C."/>
            <person name="Nybo J.L."/>
            <person name="Theobald S."/>
            <person name="Kuo A."/>
            <person name="Bowyer P."/>
            <person name="Matsuda Y."/>
            <person name="Lyhne E.K."/>
            <person name="Kogle M.E."/>
            <person name="Clum A."/>
            <person name="Lipzen A."/>
            <person name="Salamov A."/>
            <person name="Ngan C.Y."/>
            <person name="Daum C."/>
            <person name="Chiniquy J."/>
            <person name="Barry K."/>
            <person name="LaButti K."/>
            <person name="Haridas S."/>
            <person name="Simmons B.A."/>
            <person name="Magnuson J.K."/>
            <person name="Mortensen U.H."/>
            <person name="Larsen T.O."/>
            <person name="Grigoriev I.V."/>
            <person name="Baker S.E."/>
            <person name="Andersen M.R."/>
            <person name="Nordberg H.P."/>
            <person name="Cantor M.N."/>
            <person name="Hua S.X."/>
        </authorList>
    </citation>
    <scope>NUCLEOTIDE SEQUENCE [LARGE SCALE GENOMIC DNA]</scope>
    <source>
        <strain evidence="5">IBT 19404</strain>
    </source>
</reference>
<organism evidence="4 5">
    <name type="scientific">Aspergillus taichungensis</name>
    <dbReference type="NCBI Taxonomy" id="482145"/>
    <lineage>
        <taxon>Eukaryota</taxon>
        <taxon>Fungi</taxon>
        <taxon>Dikarya</taxon>
        <taxon>Ascomycota</taxon>
        <taxon>Pezizomycotina</taxon>
        <taxon>Eurotiomycetes</taxon>
        <taxon>Eurotiomycetidae</taxon>
        <taxon>Eurotiales</taxon>
        <taxon>Aspergillaceae</taxon>
        <taxon>Aspergillus</taxon>
        <taxon>Aspergillus subgen. Circumdati</taxon>
    </lineage>
</organism>
<evidence type="ECO:0000313" key="5">
    <source>
        <dbReference type="Proteomes" id="UP000235023"/>
    </source>
</evidence>
<comment type="similarity">
    <text evidence="1">Belongs to the peptidase S12 family.</text>
</comment>
<dbReference type="Pfam" id="PF00144">
    <property type="entry name" value="Beta-lactamase"/>
    <property type="match status" value="1"/>
</dbReference>
<feature type="domain" description="Peptidase S12 Pab87-related C-terminal" evidence="3">
    <location>
        <begin position="402"/>
        <end position="497"/>
    </location>
</feature>
<evidence type="ECO:0000313" key="4">
    <source>
        <dbReference type="EMBL" id="PLN79434.1"/>
    </source>
</evidence>
<dbReference type="InterPro" id="IPR012338">
    <property type="entry name" value="Beta-lactam/transpept-like"/>
</dbReference>
<dbReference type="InterPro" id="IPR001466">
    <property type="entry name" value="Beta-lactam-related"/>
</dbReference>
<dbReference type="PANTHER" id="PTHR46825:SF9">
    <property type="entry name" value="BETA-LACTAMASE-RELATED DOMAIN-CONTAINING PROTEIN"/>
    <property type="match status" value="1"/>
</dbReference>
<feature type="domain" description="Beta-lactamase-related" evidence="2">
    <location>
        <begin position="15"/>
        <end position="344"/>
    </location>
</feature>
<dbReference type="InterPro" id="IPR021860">
    <property type="entry name" value="Peptidase_S12_Pab87-rel_C"/>
</dbReference>
<dbReference type="Pfam" id="PF11954">
    <property type="entry name" value="DUF3471"/>
    <property type="match status" value="1"/>
</dbReference>
<dbReference type="AlphaFoldDB" id="A0A2J5HQA4"/>
<dbReference type="OrthoDB" id="10253869at2759"/>
<dbReference type="InterPro" id="IPR050491">
    <property type="entry name" value="AmpC-like"/>
</dbReference>
<dbReference type="Gene3D" id="3.40.710.10">
    <property type="entry name" value="DD-peptidase/beta-lactamase superfamily"/>
    <property type="match status" value="1"/>
</dbReference>
<protein>
    <submittedName>
        <fullName evidence="4">Beta-lactamase/transpeptidase-like protein</fullName>
    </submittedName>
</protein>
<gene>
    <name evidence="4" type="ORF">BDW42DRAFT_172796</name>
</gene>
<proteinExistence type="inferred from homology"/>
<evidence type="ECO:0000259" key="3">
    <source>
        <dbReference type="Pfam" id="PF11954"/>
    </source>
</evidence>
<evidence type="ECO:0000256" key="1">
    <source>
        <dbReference type="ARBA" id="ARBA00038215"/>
    </source>
</evidence>
<dbReference type="Proteomes" id="UP000235023">
    <property type="component" value="Unassembled WGS sequence"/>
</dbReference>
<accession>A0A2J5HQA4</accession>
<dbReference type="EMBL" id="KZ559560">
    <property type="protein sequence ID" value="PLN79434.1"/>
    <property type="molecule type" value="Genomic_DNA"/>
</dbReference>
<name>A0A2J5HQA4_9EURO</name>
<evidence type="ECO:0000259" key="2">
    <source>
        <dbReference type="Pfam" id="PF00144"/>
    </source>
</evidence>
<keyword evidence="5" id="KW-1185">Reference proteome</keyword>
<dbReference type="PANTHER" id="PTHR46825">
    <property type="entry name" value="D-ALANYL-D-ALANINE-CARBOXYPEPTIDASE/ENDOPEPTIDASE AMPH"/>
    <property type="match status" value="1"/>
</dbReference>
<sequence>MVIRIEGSPFTAEFDVLVRQQLDKWKVPGLSIAVVHGSSTYSKAYGIAEFPNKPMTTSSLFSTCSTTKAFTAAAMSMVIDESKNMSNPIQWDTPIHSLIPDDFALADDAATSNTTIEDALSHRSGLAGNDSLMSREHCNTSIRETVRKLRYLPFTLAPRTTFSYNNNMYIVVSHVLEQLTGQDLGTLLRQRIWDPLGMKDVYFDIQELCHSPTGKRLLARGYTWDEDTESYIPEPYMDYKPTTGAGAMVSNVLEYTKWLRAMIYKTGPMSPQGHAALVEPRTIITDTSDSVVPPAPYHAYGLGWFTHSWRGEPLYWHSGSWPGFGIMVGFLPGKQFGFVMMGNTIDARKAELELYSYLLDKLVGYPWKNPAQSAMSHRVSSPKPQSEPLEKAMQRLFPALPSPVIPHALPLESYAGRYNHPGSTLISFEIKNGRLLADFRDRVGMALLELHHASGEFFLGHWFSAPGLGAAQSAYVQVHFRVDYTGSVQAVGLDLQEGSSAGRLWYQREV</sequence>
<dbReference type="SUPFAM" id="SSF56601">
    <property type="entry name" value="beta-lactamase/transpeptidase-like"/>
    <property type="match status" value="1"/>
</dbReference>